<dbReference type="EMBL" id="CP001645">
    <property type="protein sequence ID" value="ACS65719.1"/>
    <property type="molecule type" value="Genomic_DNA"/>
</dbReference>
<organism evidence="1">
    <name type="scientific">Ralstonia pickettii (strain 12D)</name>
    <dbReference type="NCBI Taxonomy" id="428406"/>
    <lineage>
        <taxon>Bacteria</taxon>
        <taxon>Pseudomonadati</taxon>
        <taxon>Pseudomonadota</taxon>
        <taxon>Betaproteobacteria</taxon>
        <taxon>Burkholderiales</taxon>
        <taxon>Burkholderiaceae</taxon>
        <taxon>Ralstonia</taxon>
    </lineage>
</organism>
<gene>
    <name evidence="1" type="ordered locus">Rpic12D_4477</name>
</gene>
<name>C6BNR1_RALP1</name>
<dbReference type="AlphaFoldDB" id="C6BNR1"/>
<proteinExistence type="predicted"/>
<evidence type="ECO:0000313" key="1">
    <source>
        <dbReference type="EMBL" id="ACS65719.1"/>
    </source>
</evidence>
<dbReference type="KEGG" id="rpf:Rpic12D_4477"/>
<accession>C6BNR1</accession>
<dbReference type="STRING" id="428406.Rpic12D_4477"/>
<reference evidence="1" key="1">
    <citation type="submission" date="2009-06" db="EMBL/GenBank/DDBJ databases">
        <title>Complete sequence chromosome 2 of Ralstonia pickettii 12D.</title>
        <authorList>
            <consortium name="US DOE Joint Genome Institute"/>
            <person name="Lucas S."/>
            <person name="Copeland A."/>
            <person name="Lapidus A."/>
            <person name="Glavina del Rio T."/>
            <person name="Dalin E."/>
            <person name="Tice H."/>
            <person name="Bruce D."/>
            <person name="Goodwin L."/>
            <person name="Pitluck S."/>
            <person name="Sims D."/>
            <person name="Meincke L."/>
            <person name="Brettin T."/>
            <person name="Detter J.C."/>
            <person name="Han C."/>
            <person name="Larimer F."/>
            <person name="Land M."/>
            <person name="Hauser L."/>
            <person name="Kyrpides N."/>
            <person name="Ovchinnikova G."/>
            <person name="Marsh T."/>
            <person name="Richardson P."/>
        </authorList>
    </citation>
    <scope>NUCLEOTIDE SEQUENCE [LARGE SCALE GENOMIC DNA]</scope>
    <source>
        <strain evidence="1">12D</strain>
    </source>
</reference>
<dbReference type="HOGENOM" id="CLU_3172405_0_0_4"/>
<protein>
    <submittedName>
        <fullName evidence="1">Uncharacterized protein</fullName>
    </submittedName>
</protein>
<sequence length="47" mass="5254">MVIWSDAKASAVWRVTQVEHRPIGDDVFVLHDTGFVRNDANADIEGD</sequence>